<gene>
    <name evidence="1" type="ORF">OLEA9_A078674</name>
</gene>
<name>A0A8S0PZN2_OLEEU</name>
<evidence type="ECO:0000313" key="2">
    <source>
        <dbReference type="Proteomes" id="UP000594638"/>
    </source>
</evidence>
<accession>A0A8S0PZN2</accession>
<dbReference type="EMBL" id="CACTIH010000261">
    <property type="protein sequence ID" value="CAA2958261.1"/>
    <property type="molecule type" value="Genomic_DNA"/>
</dbReference>
<sequence>MKVDNKVIHTDGGAREESIRKAASGSANLRERSDATTRVTDTESLVVEKVLETLGKEGIAYVEQTGYVTSGCRTDRLCYFRLISGKVTVLAGNSNFWVVGCEDGCLQGKFVAATANGASIAETLVQEMGFQFMPTPVVAYHGQTGCIHSRPAANKM</sequence>
<comment type="caution">
    <text evidence="1">The sequence shown here is derived from an EMBL/GenBank/DDBJ whole genome shotgun (WGS) entry which is preliminary data.</text>
</comment>
<dbReference type="AlphaFoldDB" id="A0A8S0PZN2"/>
<organism evidence="1 2">
    <name type="scientific">Olea europaea subsp. europaea</name>
    <dbReference type="NCBI Taxonomy" id="158383"/>
    <lineage>
        <taxon>Eukaryota</taxon>
        <taxon>Viridiplantae</taxon>
        <taxon>Streptophyta</taxon>
        <taxon>Embryophyta</taxon>
        <taxon>Tracheophyta</taxon>
        <taxon>Spermatophyta</taxon>
        <taxon>Magnoliopsida</taxon>
        <taxon>eudicotyledons</taxon>
        <taxon>Gunneridae</taxon>
        <taxon>Pentapetalae</taxon>
        <taxon>asterids</taxon>
        <taxon>lamiids</taxon>
        <taxon>Lamiales</taxon>
        <taxon>Oleaceae</taxon>
        <taxon>Oleeae</taxon>
        <taxon>Olea</taxon>
    </lineage>
</organism>
<dbReference type="OrthoDB" id="1814530at2759"/>
<evidence type="ECO:0000313" key="1">
    <source>
        <dbReference type="EMBL" id="CAA2958261.1"/>
    </source>
</evidence>
<dbReference type="Proteomes" id="UP000594638">
    <property type="component" value="Unassembled WGS sequence"/>
</dbReference>
<protein>
    <submittedName>
        <fullName evidence="1">Uncharacterized protein</fullName>
    </submittedName>
</protein>
<reference evidence="1 2" key="1">
    <citation type="submission" date="2019-12" db="EMBL/GenBank/DDBJ databases">
        <authorList>
            <person name="Alioto T."/>
            <person name="Alioto T."/>
            <person name="Gomez Garrido J."/>
        </authorList>
    </citation>
    <scope>NUCLEOTIDE SEQUENCE [LARGE SCALE GENOMIC DNA]</scope>
</reference>
<proteinExistence type="predicted"/>
<dbReference type="Gramene" id="OE9A078674T1">
    <property type="protein sequence ID" value="OE9A078674C1"/>
    <property type="gene ID" value="OE9A078674"/>
</dbReference>
<keyword evidence="2" id="KW-1185">Reference proteome</keyword>